<proteinExistence type="predicted"/>
<gene>
    <name evidence="1" type="ORF">HXN33_05250</name>
</gene>
<reference evidence="1" key="1">
    <citation type="submission" date="2020-04" db="EMBL/GenBank/DDBJ databases">
        <title>Deep metagenomics examines the oral microbiome during advanced dental caries in children, revealing novel taxa and co-occurrences with host molecules.</title>
        <authorList>
            <person name="Baker J.L."/>
            <person name="Morton J.T."/>
            <person name="Dinis M."/>
            <person name="Alvarez R."/>
            <person name="Tran N.C."/>
            <person name="Knight R."/>
            <person name="Edlund A."/>
        </authorList>
    </citation>
    <scope>NUCLEOTIDE SEQUENCE</scope>
    <source>
        <strain evidence="1">JCVI_25_bin.9</strain>
    </source>
</reference>
<organism evidence="1 2">
    <name type="scientific">Prevotella histicola</name>
    <dbReference type="NCBI Taxonomy" id="470565"/>
    <lineage>
        <taxon>Bacteria</taxon>
        <taxon>Pseudomonadati</taxon>
        <taxon>Bacteroidota</taxon>
        <taxon>Bacteroidia</taxon>
        <taxon>Bacteroidales</taxon>
        <taxon>Prevotellaceae</taxon>
        <taxon>Prevotella</taxon>
    </lineage>
</organism>
<evidence type="ECO:0000313" key="2">
    <source>
        <dbReference type="Proteomes" id="UP000757461"/>
    </source>
</evidence>
<evidence type="ECO:0000313" key="1">
    <source>
        <dbReference type="EMBL" id="MBF1414973.1"/>
    </source>
</evidence>
<name>A0A930HYW8_9BACT</name>
<dbReference type="AlphaFoldDB" id="A0A930HYW8"/>
<dbReference type="Proteomes" id="UP000757461">
    <property type="component" value="Unassembled WGS sequence"/>
</dbReference>
<dbReference type="EMBL" id="JABZSQ010000077">
    <property type="protein sequence ID" value="MBF1414973.1"/>
    <property type="molecule type" value="Genomic_DNA"/>
</dbReference>
<comment type="caution">
    <text evidence="1">The sequence shown here is derived from an EMBL/GenBank/DDBJ whole genome shotgun (WGS) entry which is preliminary data.</text>
</comment>
<sequence length="202" mass="24327">MEYKDKVDVDQEFQNIIYPLVENWKQYSEEEVERLIKEIGKICRKEFSIYRKRLLIELKNFADILLIIAKFYENNTVILVEILSSWYCLYNQYGINLSDEVFKFLISLKKGNNVRLYTAILIIQLPLFETYENKWIYILSISKIAPRRKSISVFYTAVWNNKDMIPIQYREKIIVVFQEAIEKYNLHPATVDKYNKLIDLIR</sequence>
<protein>
    <submittedName>
        <fullName evidence="1">Uncharacterized protein</fullName>
    </submittedName>
</protein>
<accession>A0A930HYW8</accession>